<sequence>MKWGQMLDNLLGVHGKASPPTIPPAVPGQGQLPEERPGPPQARLTRAQLRELAQFEARKIELYFQRHSDQFEYERYLNNGVTGVSCKIRLKSNGDRNTPKSFVIKRAFRENRQLHLRGEERMLELFRGAQHILQLFYVPGLARNPFLGPELTIWTEWIESGTLRDFIDRSKSMDRPLPNRLLLEFFKCLLCFCVAMAWPPNGGMGAPHREEKMPTDYQQRTKKEQIVHADMHCSNGSLNPEGGGHGLVPILKLIDFDHAYRETRPLGLNPGVTTNIRDIGQVMRAIITRNLSMRPLEGEVTVTIGGIRRTFITQGADLSDGQYGNLDPQIAGLVQWCLANTSNRPSLELLDLSLTDLMRRATPNRYADYSHGKYESDNEIRNLVQKLILDANAEQ</sequence>
<gene>
    <name evidence="3" type="ORF">FHL15_001822</name>
</gene>
<evidence type="ECO:0000259" key="2">
    <source>
        <dbReference type="PROSITE" id="PS50011"/>
    </source>
</evidence>
<organism evidence="3 4">
    <name type="scientific">Xylaria flabelliformis</name>
    <dbReference type="NCBI Taxonomy" id="2512241"/>
    <lineage>
        <taxon>Eukaryota</taxon>
        <taxon>Fungi</taxon>
        <taxon>Dikarya</taxon>
        <taxon>Ascomycota</taxon>
        <taxon>Pezizomycotina</taxon>
        <taxon>Sordariomycetes</taxon>
        <taxon>Xylariomycetidae</taxon>
        <taxon>Xylariales</taxon>
        <taxon>Xylariaceae</taxon>
        <taxon>Xylaria</taxon>
    </lineage>
</organism>
<feature type="domain" description="Protein kinase" evidence="2">
    <location>
        <begin position="71"/>
        <end position="395"/>
    </location>
</feature>
<dbReference type="EMBL" id="VFLP01000007">
    <property type="protein sequence ID" value="TRX97028.1"/>
    <property type="molecule type" value="Genomic_DNA"/>
</dbReference>
<dbReference type="STRING" id="2512241.A0A553IA02"/>
<protein>
    <recommendedName>
        <fullName evidence="2">Protein kinase domain-containing protein</fullName>
    </recommendedName>
</protein>
<dbReference type="InterPro" id="IPR000719">
    <property type="entry name" value="Prot_kinase_dom"/>
</dbReference>
<evidence type="ECO:0000313" key="3">
    <source>
        <dbReference type="EMBL" id="TRX97028.1"/>
    </source>
</evidence>
<reference evidence="4" key="1">
    <citation type="submission" date="2019-06" db="EMBL/GenBank/DDBJ databases">
        <title>Draft genome sequence of the griseofulvin-producing fungus Xylaria cubensis strain G536.</title>
        <authorList>
            <person name="Mead M.E."/>
            <person name="Raja H.A."/>
            <person name="Steenwyk J.L."/>
            <person name="Knowles S.L."/>
            <person name="Oberlies N.H."/>
            <person name="Rokas A."/>
        </authorList>
    </citation>
    <scope>NUCLEOTIDE SEQUENCE [LARGE SCALE GENOMIC DNA]</scope>
    <source>
        <strain evidence="4">G536</strain>
    </source>
</reference>
<dbReference type="Gene3D" id="1.10.510.10">
    <property type="entry name" value="Transferase(Phosphotransferase) domain 1"/>
    <property type="match status" value="1"/>
</dbReference>
<dbReference type="OrthoDB" id="4635302at2759"/>
<dbReference type="SUPFAM" id="SSF56112">
    <property type="entry name" value="Protein kinase-like (PK-like)"/>
    <property type="match status" value="1"/>
</dbReference>
<name>A0A553IA02_9PEZI</name>
<dbReference type="AlphaFoldDB" id="A0A553IA02"/>
<dbReference type="PROSITE" id="PS50011">
    <property type="entry name" value="PROTEIN_KINASE_DOM"/>
    <property type="match status" value="1"/>
</dbReference>
<dbReference type="Proteomes" id="UP000319160">
    <property type="component" value="Unassembled WGS sequence"/>
</dbReference>
<evidence type="ECO:0000313" key="4">
    <source>
        <dbReference type="Proteomes" id="UP000319160"/>
    </source>
</evidence>
<dbReference type="GO" id="GO:0005524">
    <property type="term" value="F:ATP binding"/>
    <property type="evidence" value="ECO:0007669"/>
    <property type="project" value="InterPro"/>
</dbReference>
<evidence type="ECO:0000256" key="1">
    <source>
        <dbReference type="SAM" id="MobiDB-lite"/>
    </source>
</evidence>
<feature type="region of interest" description="Disordered" evidence="1">
    <location>
        <begin position="14"/>
        <end position="41"/>
    </location>
</feature>
<keyword evidence="4" id="KW-1185">Reference proteome</keyword>
<proteinExistence type="predicted"/>
<dbReference type="GO" id="GO:0004672">
    <property type="term" value="F:protein kinase activity"/>
    <property type="evidence" value="ECO:0007669"/>
    <property type="project" value="InterPro"/>
</dbReference>
<comment type="caution">
    <text evidence="3">The sequence shown here is derived from an EMBL/GenBank/DDBJ whole genome shotgun (WGS) entry which is preliminary data.</text>
</comment>
<accession>A0A553IA02</accession>
<dbReference type="InterPro" id="IPR011009">
    <property type="entry name" value="Kinase-like_dom_sf"/>
</dbReference>